<evidence type="ECO:0000256" key="9">
    <source>
        <dbReference type="ARBA" id="ARBA00023150"/>
    </source>
</evidence>
<dbReference type="InterPro" id="IPR040064">
    <property type="entry name" value="MoaA-like"/>
</dbReference>
<comment type="function">
    <text evidence="12">Catalyzes the cyclization of GTP to (8S)-3',8-cyclo-7,8-dihydroguanosine 5'-triphosphate.</text>
</comment>
<keyword evidence="7 12" id="KW-0411">Iron-sulfur</keyword>
<keyword evidence="2 12" id="KW-0004">4Fe-4S</keyword>
<dbReference type="SMART" id="SM00729">
    <property type="entry name" value="Elp3"/>
    <property type="match status" value="1"/>
</dbReference>
<gene>
    <name evidence="12 15" type="primary">moaA</name>
    <name evidence="15" type="ORF">DI536_02805</name>
</gene>
<dbReference type="InterPro" id="IPR010505">
    <property type="entry name" value="MoaA_twitch"/>
</dbReference>
<evidence type="ECO:0000313" key="16">
    <source>
        <dbReference type="Proteomes" id="UP000249061"/>
    </source>
</evidence>
<dbReference type="GO" id="GO:0046872">
    <property type="term" value="F:metal ion binding"/>
    <property type="evidence" value="ECO:0007669"/>
    <property type="project" value="UniProtKB-KW"/>
</dbReference>
<evidence type="ECO:0000256" key="10">
    <source>
        <dbReference type="ARBA" id="ARBA00023239"/>
    </source>
</evidence>
<feature type="binding site" evidence="12">
    <location>
        <position position="255"/>
    </location>
    <ligand>
        <name>[4Fe-4S] cluster</name>
        <dbReference type="ChEBI" id="CHEBI:49883"/>
        <label>2</label>
        <note>4Fe-4S-substrate</note>
    </ligand>
</feature>
<protein>
    <recommendedName>
        <fullName evidence="1 12">GTP 3',8-cyclase</fullName>
        <ecNumber evidence="1 12">4.1.99.22</ecNumber>
    </recommendedName>
    <alternativeName>
        <fullName evidence="12">Molybdenum cofactor biosynthesis protein A</fullName>
    </alternativeName>
</protein>
<dbReference type="Pfam" id="PF06463">
    <property type="entry name" value="Mob_synth_C"/>
    <property type="match status" value="1"/>
</dbReference>
<dbReference type="InterPro" id="IPR058240">
    <property type="entry name" value="rSAM_sf"/>
</dbReference>
<dbReference type="GO" id="GO:0051539">
    <property type="term" value="F:4 iron, 4 sulfur cluster binding"/>
    <property type="evidence" value="ECO:0007669"/>
    <property type="project" value="UniProtKB-UniRule"/>
</dbReference>
<dbReference type="HAMAP" id="MF_01225_B">
    <property type="entry name" value="MoaA_B"/>
    <property type="match status" value="1"/>
</dbReference>
<comment type="caution">
    <text evidence="15">The sequence shown here is derived from an EMBL/GenBank/DDBJ whole genome shotgun (WGS) entry which is preliminary data.</text>
</comment>
<evidence type="ECO:0000256" key="6">
    <source>
        <dbReference type="ARBA" id="ARBA00023004"/>
    </source>
</evidence>
<feature type="binding site" evidence="12">
    <location>
        <position position="34"/>
    </location>
    <ligand>
        <name>S-adenosyl-L-methionine</name>
        <dbReference type="ChEBI" id="CHEBI:59789"/>
    </ligand>
</feature>
<dbReference type="InterPro" id="IPR013483">
    <property type="entry name" value="MoaA"/>
</dbReference>
<evidence type="ECO:0000256" key="8">
    <source>
        <dbReference type="ARBA" id="ARBA00023134"/>
    </source>
</evidence>
<dbReference type="Proteomes" id="UP000249061">
    <property type="component" value="Unassembled WGS sequence"/>
</dbReference>
<feature type="binding site" evidence="12">
    <location>
        <position position="258"/>
    </location>
    <ligand>
        <name>[4Fe-4S] cluster</name>
        <dbReference type="ChEBI" id="CHEBI:49883"/>
        <label>2</label>
        <note>4Fe-4S-substrate</note>
    </ligand>
</feature>
<dbReference type="InterPro" id="IPR006638">
    <property type="entry name" value="Elp3/MiaA/NifB-like_rSAM"/>
</dbReference>
<evidence type="ECO:0000256" key="3">
    <source>
        <dbReference type="ARBA" id="ARBA00022691"/>
    </source>
</evidence>
<dbReference type="Gene3D" id="3.20.20.70">
    <property type="entry name" value="Aldolase class I"/>
    <property type="match status" value="1"/>
</dbReference>
<sequence length="342" mass="38120">MRKRRSKVPTDVLGRPLGNLRLSVTDRCNLRCAYCMPEEQYRWLPNPEILSFEELSSLVDRFMALGVRRVRLTGGEPLMRRELPSLVRQLARKPLEDLALTTNGVLLADHATALREAGLKRLTVSLDTLRADRFTKLTRRDQLSKVLAGIEAATRAGFTGTKIDTVVMRGVNDDELIDLLNFGRAVNAEVRFIEYMDVGGATKWNKDTVVPAREVLSRLGPATVVGERGSAPAERFMREDGQIFGVIASTTQPFCGSCDRARLTADGRWFTCLYATNGIDLKKELRSGASTEQLEALIASTWSGRRDRGAEERLRLRGARGPLASKARLEQEPHLEMHTRGG</sequence>
<dbReference type="InterPro" id="IPR013785">
    <property type="entry name" value="Aldolase_TIM"/>
</dbReference>
<comment type="subunit">
    <text evidence="12">Monomer and homodimer.</text>
</comment>
<dbReference type="SFLD" id="SFLDG01067">
    <property type="entry name" value="SPASM/twitch_domain_containing"/>
    <property type="match status" value="1"/>
</dbReference>
<organism evidence="15 16">
    <name type="scientific">Archangium gephyra</name>
    <dbReference type="NCBI Taxonomy" id="48"/>
    <lineage>
        <taxon>Bacteria</taxon>
        <taxon>Pseudomonadati</taxon>
        <taxon>Myxococcota</taxon>
        <taxon>Myxococcia</taxon>
        <taxon>Myxococcales</taxon>
        <taxon>Cystobacterineae</taxon>
        <taxon>Archangiaceae</taxon>
        <taxon>Archangium</taxon>
    </lineage>
</organism>
<dbReference type="Pfam" id="PF04055">
    <property type="entry name" value="Radical_SAM"/>
    <property type="match status" value="1"/>
</dbReference>
<accession>A0A2W5TRK6</accession>
<evidence type="ECO:0000256" key="13">
    <source>
        <dbReference type="SAM" id="MobiDB-lite"/>
    </source>
</evidence>
<comment type="similarity">
    <text evidence="12">Belongs to the radical SAM superfamily. MoaA family.</text>
</comment>
<dbReference type="GO" id="GO:0061799">
    <property type="term" value="F:cyclic pyranopterin monophosphate synthase activity"/>
    <property type="evidence" value="ECO:0007669"/>
    <property type="project" value="TreeGrafter"/>
</dbReference>
<dbReference type="InterPro" id="IPR007197">
    <property type="entry name" value="rSAM"/>
</dbReference>
<reference evidence="15 16" key="1">
    <citation type="submission" date="2017-08" db="EMBL/GenBank/DDBJ databases">
        <title>Infants hospitalized years apart are colonized by the same room-sourced microbial strains.</title>
        <authorList>
            <person name="Brooks B."/>
            <person name="Olm M.R."/>
            <person name="Firek B.A."/>
            <person name="Baker R."/>
            <person name="Thomas B.C."/>
            <person name="Morowitz M.J."/>
            <person name="Banfield J.F."/>
        </authorList>
    </citation>
    <scope>NUCLEOTIDE SEQUENCE [LARGE SCALE GENOMIC DNA]</scope>
    <source>
        <strain evidence="15">S2_003_000_R2_14</strain>
    </source>
</reference>
<keyword evidence="5 12" id="KW-0547">Nucleotide-binding</keyword>
<feature type="binding site" evidence="12">
    <location>
        <position position="196"/>
    </location>
    <ligand>
        <name>S-adenosyl-L-methionine</name>
        <dbReference type="ChEBI" id="CHEBI:59789"/>
    </ligand>
</feature>
<feature type="region of interest" description="Disordered" evidence="13">
    <location>
        <begin position="321"/>
        <end position="342"/>
    </location>
</feature>
<dbReference type="CDD" id="cd21117">
    <property type="entry name" value="Twitch_MoaA"/>
    <property type="match status" value="1"/>
</dbReference>
<dbReference type="SFLD" id="SFLDS00029">
    <property type="entry name" value="Radical_SAM"/>
    <property type="match status" value="1"/>
</dbReference>
<feature type="binding site" evidence="12">
    <location>
        <position position="162"/>
    </location>
    <ligand>
        <name>GTP</name>
        <dbReference type="ChEBI" id="CHEBI:37565"/>
    </ligand>
</feature>
<keyword evidence="4 12" id="KW-0479">Metal-binding</keyword>
<dbReference type="InterPro" id="IPR000385">
    <property type="entry name" value="MoaA_NifB_PqqE_Fe-S-bd_CS"/>
</dbReference>
<evidence type="ECO:0000259" key="14">
    <source>
        <dbReference type="PROSITE" id="PS51918"/>
    </source>
</evidence>
<dbReference type="GO" id="GO:0006777">
    <property type="term" value="P:Mo-molybdopterin cofactor biosynthetic process"/>
    <property type="evidence" value="ECO:0007669"/>
    <property type="project" value="UniProtKB-UniRule"/>
</dbReference>
<dbReference type="GO" id="GO:0061798">
    <property type="term" value="F:GTP 3',8'-cyclase activity"/>
    <property type="evidence" value="ECO:0007669"/>
    <property type="project" value="UniProtKB-UniRule"/>
</dbReference>
<feature type="binding site" evidence="12">
    <location>
        <position position="125"/>
    </location>
    <ligand>
        <name>S-adenosyl-L-methionine</name>
        <dbReference type="ChEBI" id="CHEBI:59789"/>
    </ligand>
</feature>
<feature type="binding site" evidence="12">
    <location>
        <position position="21"/>
    </location>
    <ligand>
        <name>GTP</name>
        <dbReference type="ChEBI" id="CHEBI:37565"/>
    </ligand>
</feature>
<dbReference type="UniPathway" id="UPA00344"/>
<comment type="cofactor">
    <cofactor evidence="12">
        <name>[4Fe-4S] cluster</name>
        <dbReference type="ChEBI" id="CHEBI:49883"/>
    </cofactor>
    <text evidence="12">Binds 2 [4Fe-4S] clusters. Binds 1 [4Fe-4S] cluster coordinated with 3 cysteines and an exchangeable S-adenosyl-L-methionine and 1 [4Fe-4S] cluster coordinated with 3 cysteines and the GTP-derived substrate.</text>
</comment>
<feature type="binding site" evidence="12">
    <location>
        <position position="101"/>
    </location>
    <ligand>
        <name>GTP</name>
        <dbReference type="ChEBI" id="CHEBI:37565"/>
    </ligand>
</feature>
<dbReference type="EMBL" id="QFQP01000002">
    <property type="protein sequence ID" value="PZR17272.1"/>
    <property type="molecule type" value="Genomic_DNA"/>
</dbReference>
<keyword evidence="10 12" id="KW-0456">Lyase</keyword>
<feature type="binding site" evidence="12">
    <location>
        <position position="28"/>
    </location>
    <ligand>
        <name>[4Fe-4S] cluster</name>
        <dbReference type="ChEBI" id="CHEBI:49883"/>
        <label>1</label>
        <note>4Fe-4S-S-AdoMet</note>
    </ligand>
</feature>
<evidence type="ECO:0000256" key="5">
    <source>
        <dbReference type="ARBA" id="ARBA00022741"/>
    </source>
</evidence>
<keyword evidence="8 12" id="KW-0342">GTP-binding</keyword>
<dbReference type="GO" id="GO:1904047">
    <property type="term" value="F:S-adenosyl-L-methionine binding"/>
    <property type="evidence" value="ECO:0007669"/>
    <property type="project" value="UniProtKB-UniRule"/>
</dbReference>
<dbReference type="GO" id="GO:0005525">
    <property type="term" value="F:GTP binding"/>
    <property type="evidence" value="ECO:0007669"/>
    <property type="project" value="UniProtKB-UniRule"/>
</dbReference>
<dbReference type="PANTHER" id="PTHR22960:SF0">
    <property type="entry name" value="MOLYBDENUM COFACTOR BIOSYNTHESIS PROTEIN 1"/>
    <property type="match status" value="1"/>
</dbReference>
<feature type="binding site" evidence="12">
    <location>
        <position position="71"/>
    </location>
    <ligand>
        <name>GTP</name>
        <dbReference type="ChEBI" id="CHEBI:37565"/>
    </ligand>
</feature>
<keyword evidence="6 12" id="KW-0408">Iron</keyword>
<dbReference type="PROSITE" id="PS01305">
    <property type="entry name" value="MOAA_NIFB_PQQE"/>
    <property type="match status" value="1"/>
</dbReference>
<evidence type="ECO:0000256" key="12">
    <source>
        <dbReference type="HAMAP-Rule" id="MF_01225"/>
    </source>
</evidence>
<evidence type="ECO:0000256" key="11">
    <source>
        <dbReference type="ARBA" id="ARBA00048697"/>
    </source>
</evidence>
<feature type="binding site" evidence="12">
    <location>
        <begin position="260"/>
        <end position="262"/>
    </location>
    <ligand>
        <name>GTP</name>
        <dbReference type="ChEBI" id="CHEBI:37565"/>
    </ligand>
</feature>
<dbReference type="CDD" id="cd01335">
    <property type="entry name" value="Radical_SAM"/>
    <property type="match status" value="1"/>
</dbReference>
<feature type="binding site" evidence="12">
    <location>
        <position position="32"/>
    </location>
    <ligand>
        <name>[4Fe-4S] cluster</name>
        <dbReference type="ChEBI" id="CHEBI:49883"/>
        <label>1</label>
        <note>4Fe-4S-S-AdoMet</note>
    </ligand>
</feature>
<name>A0A2W5TRK6_9BACT</name>
<evidence type="ECO:0000256" key="7">
    <source>
        <dbReference type="ARBA" id="ARBA00023014"/>
    </source>
</evidence>
<dbReference type="EC" id="4.1.99.22" evidence="1 12"/>
<evidence type="ECO:0000256" key="1">
    <source>
        <dbReference type="ARBA" id="ARBA00012167"/>
    </source>
</evidence>
<feature type="binding site" evidence="12">
    <location>
        <position position="75"/>
    </location>
    <ligand>
        <name>S-adenosyl-L-methionine</name>
        <dbReference type="ChEBI" id="CHEBI:59789"/>
    </ligand>
</feature>
<evidence type="ECO:0000313" key="15">
    <source>
        <dbReference type="EMBL" id="PZR17272.1"/>
    </source>
</evidence>
<proteinExistence type="inferred from homology"/>
<evidence type="ECO:0000256" key="2">
    <source>
        <dbReference type="ARBA" id="ARBA00022485"/>
    </source>
</evidence>
<dbReference type="InterPro" id="IPR050105">
    <property type="entry name" value="MoCo_biosynth_MoaA/MoaC"/>
</dbReference>
<dbReference type="NCBIfam" id="TIGR02666">
    <property type="entry name" value="moaA"/>
    <property type="match status" value="1"/>
</dbReference>
<keyword evidence="9 12" id="KW-0501">Molybdenum cofactor biosynthesis</keyword>
<feature type="binding site" evidence="12">
    <location>
        <position position="35"/>
    </location>
    <ligand>
        <name>[4Fe-4S] cluster</name>
        <dbReference type="ChEBI" id="CHEBI:49883"/>
        <label>1</label>
        <note>4Fe-4S-S-AdoMet</note>
    </ligand>
</feature>
<comment type="pathway">
    <text evidence="12">Cofactor biosynthesis; molybdopterin biosynthesis.</text>
</comment>
<dbReference type="SUPFAM" id="SSF102114">
    <property type="entry name" value="Radical SAM enzymes"/>
    <property type="match status" value="1"/>
</dbReference>
<evidence type="ECO:0000256" key="4">
    <source>
        <dbReference type="ARBA" id="ARBA00022723"/>
    </source>
</evidence>
<feature type="binding site" evidence="12">
    <location>
        <position position="272"/>
    </location>
    <ligand>
        <name>[4Fe-4S] cluster</name>
        <dbReference type="ChEBI" id="CHEBI:49883"/>
        <label>2</label>
        <note>4Fe-4S-substrate</note>
    </ligand>
</feature>
<dbReference type="PANTHER" id="PTHR22960">
    <property type="entry name" value="MOLYBDOPTERIN COFACTOR SYNTHESIS PROTEIN A"/>
    <property type="match status" value="1"/>
</dbReference>
<dbReference type="PROSITE" id="PS51918">
    <property type="entry name" value="RADICAL_SAM"/>
    <property type="match status" value="1"/>
</dbReference>
<feature type="domain" description="Radical SAM core" evidence="14">
    <location>
        <begin position="12"/>
        <end position="228"/>
    </location>
</feature>
<dbReference type="SFLD" id="SFLDG01386">
    <property type="entry name" value="main_SPASM_domain-containing"/>
    <property type="match status" value="1"/>
</dbReference>
<keyword evidence="3 12" id="KW-0949">S-adenosyl-L-methionine</keyword>
<dbReference type="AlphaFoldDB" id="A0A2W5TRK6"/>
<feature type="compositionally biased region" description="Basic and acidic residues" evidence="13">
    <location>
        <begin position="327"/>
        <end position="342"/>
    </location>
</feature>
<dbReference type="SFLD" id="SFLDG01383">
    <property type="entry name" value="cyclic_pyranopterin_phosphate"/>
    <property type="match status" value="1"/>
</dbReference>
<comment type="catalytic activity">
    <reaction evidence="11 12">
        <text>GTP + AH2 + S-adenosyl-L-methionine = (8S)-3',8-cyclo-7,8-dihydroguanosine 5'-triphosphate + 5'-deoxyadenosine + L-methionine + A + H(+)</text>
        <dbReference type="Rhea" id="RHEA:49576"/>
        <dbReference type="ChEBI" id="CHEBI:13193"/>
        <dbReference type="ChEBI" id="CHEBI:15378"/>
        <dbReference type="ChEBI" id="CHEBI:17319"/>
        <dbReference type="ChEBI" id="CHEBI:17499"/>
        <dbReference type="ChEBI" id="CHEBI:37565"/>
        <dbReference type="ChEBI" id="CHEBI:57844"/>
        <dbReference type="ChEBI" id="CHEBI:59789"/>
        <dbReference type="ChEBI" id="CHEBI:131766"/>
        <dbReference type="EC" id="4.1.99.22"/>
    </reaction>
</comment>